<dbReference type="Proteomes" id="UP000216605">
    <property type="component" value="Unassembled WGS sequence"/>
</dbReference>
<organism evidence="1 2">
    <name type="scientific">Flavobacterium cyanobacteriorum</name>
    <dbReference type="NCBI Taxonomy" id="2022802"/>
    <lineage>
        <taxon>Bacteria</taxon>
        <taxon>Pseudomonadati</taxon>
        <taxon>Bacteroidota</taxon>
        <taxon>Flavobacteriia</taxon>
        <taxon>Flavobacteriales</taxon>
        <taxon>Flavobacteriaceae</taxon>
        <taxon>Flavobacterium</taxon>
    </lineage>
</organism>
<accession>A0A255YWZ8</accession>
<protein>
    <submittedName>
        <fullName evidence="1">Uncharacterized protein</fullName>
    </submittedName>
</protein>
<dbReference type="EMBL" id="NOXV01000300">
    <property type="protein sequence ID" value="OYQ33214.1"/>
    <property type="molecule type" value="Genomic_DNA"/>
</dbReference>
<name>A0A255YWZ8_9FLAO</name>
<sequence length="65" mass="7348">MIFILLFSCCIVKVANFCIDKIAKNNFNRQIQVVVRNGRDAFVPVIFQRTFSGAAICRPFGSHVL</sequence>
<feature type="non-terminal residue" evidence="1">
    <location>
        <position position="65"/>
    </location>
</feature>
<dbReference type="RefSeq" id="WP_207759852.1">
    <property type="nucleotide sequence ID" value="NZ_NOXV01000300.1"/>
</dbReference>
<dbReference type="AlphaFoldDB" id="A0A255YWZ8"/>
<reference evidence="1 2" key="1">
    <citation type="submission" date="2017-07" db="EMBL/GenBank/DDBJ databases">
        <title>Flavobacterium cyanobacteriorum sp. nov., isolated from cyanobacterial aggregates in a eutrophic lake.</title>
        <authorList>
            <person name="Cai H."/>
        </authorList>
    </citation>
    <scope>NUCLEOTIDE SEQUENCE [LARGE SCALE GENOMIC DNA]</scope>
    <source>
        <strain evidence="1 2">TH021</strain>
    </source>
</reference>
<keyword evidence="2" id="KW-1185">Reference proteome</keyword>
<evidence type="ECO:0000313" key="1">
    <source>
        <dbReference type="EMBL" id="OYQ33214.1"/>
    </source>
</evidence>
<gene>
    <name evidence="1" type="ORF">CHU92_13205</name>
</gene>
<proteinExistence type="predicted"/>
<evidence type="ECO:0000313" key="2">
    <source>
        <dbReference type="Proteomes" id="UP000216605"/>
    </source>
</evidence>
<comment type="caution">
    <text evidence="1">The sequence shown here is derived from an EMBL/GenBank/DDBJ whole genome shotgun (WGS) entry which is preliminary data.</text>
</comment>